<feature type="domain" description="Tail sheath protein C-terminal" evidence="3">
    <location>
        <begin position="370"/>
        <end position="469"/>
    </location>
</feature>
<dbReference type="RefSeq" id="WP_089084619.1">
    <property type="nucleotide sequence ID" value="NZ_AP018823.1"/>
</dbReference>
<gene>
    <name evidence="4" type="ORF">DLM_2675</name>
</gene>
<reference evidence="5" key="3">
    <citation type="journal article" date="2017" name="Plant Physiol. Biochem.">
        <title>Differential oxidative and antioxidative response of duckweed Lemna minor toward plant growth promoting/inhibiting bacteria.</title>
        <authorList>
            <person name="Ishizawa H."/>
            <person name="Kuroda M."/>
            <person name="Morikawa M."/>
            <person name="Ike M."/>
        </authorList>
    </citation>
    <scope>NUCLEOTIDE SEQUENCE [LARGE SCALE GENOMIC DNA]</scope>
    <source>
        <strain evidence="5">H3</strain>
    </source>
</reference>
<dbReference type="InterPro" id="IPR007067">
    <property type="entry name" value="Tail_sheath"/>
</dbReference>
<evidence type="ECO:0000313" key="5">
    <source>
        <dbReference type="Proteomes" id="UP000198290"/>
    </source>
</evidence>
<reference evidence="4 5" key="2">
    <citation type="journal article" date="2017" name="Genome Announc.">
        <title>Draft genome sequence of Aquitalea magnusonii strain H3, a plant growth-promoting bacterium of duckweed Lemna minor.</title>
        <authorList>
            <person name="Ishizawa H."/>
            <person name="Kuroda M."/>
            <person name="Ike M."/>
        </authorList>
    </citation>
    <scope>NUCLEOTIDE SEQUENCE [LARGE SCALE GENOMIC DNA]</scope>
    <source>
        <strain evidence="4 5">H3</strain>
    </source>
</reference>
<dbReference type="Proteomes" id="UP000198290">
    <property type="component" value="Chromosome"/>
</dbReference>
<protein>
    <submittedName>
        <fullName evidence="4">Bacteriophage tail sheath protein</fullName>
    </submittedName>
</protein>
<dbReference type="KEGG" id="amah:DLM_2675"/>
<evidence type="ECO:0000259" key="2">
    <source>
        <dbReference type="Pfam" id="PF04984"/>
    </source>
</evidence>
<evidence type="ECO:0000256" key="1">
    <source>
        <dbReference type="ARBA" id="ARBA00008005"/>
    </source>
</evidence>
<dbReference type="Pfam" id="PF17482">
    <property type="entry name" value="Phage_sheath_1C"/>
    <property type="match status" value="1"/>
</dbReference>
<evidence type="ECO:0000259" key="3">
    <source>
        <dbReference type="Pfam" id="PF17482"/>
    </source>
</evidence>
<comment type="similarity">
    <text evidence="1">Belongs to the myoviridae tail sheath protein family.</text>
</comment>
<dbReference type="OrthoDB" id="5442644at2"/>
<accession>A0A3G9GLY5</accession>
<name>A0A3G9GLY5_9NEIS</name>
<organism evidence="4 5">
    <name type="scientific">Aquitalea magnusonii</name>
    <dbReference type="NCBI Taxonomy" id="332411"/>
    <lineage>
        <taxon>Bacteria</taxon>
        <taxon>Pseudomonadati</taxon>
        <taxon>Pseudomonadota</taxon>
        <taxon>Betaproteobacteria</taxon>
        <taxon>Neisseriales</taxon>
        <taxon>Chromobacteriaceae</taxon>
        <taxon>Aquitalea</taxon>
    </lineage>
</organism>
<evidence type="ECO:0000313" key="4">
    <source>
        <dbReference type="EMBL" id="BBF86276.1"/>
    </source>
</evidence>
<sequence>MASQNISFDSIPSSIRKPGKYFEFNTKLAVRTLPGNLQKVLMLGQKLVAGTQAAMAPVDVFSDEQAAQLFGHGSQLHLMVRAAIKANPYLQLTAVAIADPAGAQASGTTTLAGTATGSGVLTLWVGANRVDVAVNSGDTAATVAAALAAAVTARPDIPVTSAAVAAVVTHTCYHKGTLGNDIKLVASCTAPGLTATVVTLAGGTLDPDYTATLAAVAGAGHNIIVAPLSSQTQLTVLRTHLDFVSGPMEQRGALGVFGWPGSLATGTTLAGQINGGRITGAWHRSSLRLPCEIAAAYAAVLASEEDPARPLNTLELVGMDVTSIDQRPIRTEQENALNNGLTPLEIGPGDRVQIVRAITTYTKDPQGVTDVSLLDVTTIRTLDYVRKAVRERIALRFPREKLSERTPDKLRSETLDVLFKLEELEIVEAVEANKDGVLAERDGQDVNRVNLKIPCDVVNGLHIVAGRIDLLL</sequence>
<dbReference type="InterPro" id="IPR020287">
    <property type="entry name" value="Tail_sheath_C"/>
</dbReference>
<dbReference type="PIRSF" id="PIRSF007349">
    <property type="entry name" value="Tsp_L"/>
    <property type="match status" value="1"/>
</dbReference>
<proteinExistence type="inferred from homology"/>
<dbReference type="Pfam" id="PF04984">
    <property type="entry name" value="Phage_sheath_1"/>
    <property type="match status" value="1"/>
</dbReference>
<keyword evidence="5" id="KW-1185">Reference proteome</keyword>
<feature type="domain" description="Tail sheath protein subtilisin-like" evidence="2">
    <location>
        <begin position="207"/>
        <end position="360"/>
    </location>
</feature>
<reference evidence="5" key="1">
    <citation type="journal article" date="2017" name="Biotechnol. Biofuels">
        <title>Evaluation of environmental bacterial communities as a factor affecting the growth of duckweed Lemna minor.</title>
        <authorList>
            <person name="Ishizawa H."/>
            <person name="Kuroda M."/>
            <person name="Morikawa M."/>
            <person name="Ike M."/>
        </authorList>
    </citation>
    <scope>NUCLEOTIDE SEQUENCE [LARGE SCALE GENOMIC DNA]</scope>
    <source>
        <strain evidence="5">H3</strain>
    </source>
</reference>
<dbReference type="InterPro" id="IPR035089">
    <property type="entry name" value="Phage_sheath_subtilisin"/>
</dbReference>
<dbReference type="EMBL" id="AP018823">
    <property type="protein sequence ID" value="BBF86276.1"/>
    <property type="molecule type" value="Genomic_DNA"/>
</dbReference>
<dbReference type="AlphaFoldDB" id="A0A3G9GLY5"/>